<name>A0ABT0AWN0_9SPHN</name>
<dbReference type="Pfam" id="PF05118">
    <property type="entry name" value="Asp_Arg_Hydrox"/>
    <property type="match status" value="1"/>
</dbReference>
<comment type="caution">
    <text evidence="2">The sequence shown here is derived from an EMBL/GenBank/DDBJ whole genome shotgun (WGS) entry which is preliminary data.</text>
</comment>
<evidence type="ECO:0000313" key="3">
    <source>
        <dbReference type="Proteomes" id="UP001162880"/>
    </source>
</evidence>
<proteinExistence type="predicted"/>
<reference evidence="2" key="1">
    <citation type="submission" date="2022-03" db="EMBL/GenBank/DDBJ databases">
        <title>Identification of a novel bacterium isolated from mangrove sediments.</title>
        <authorList>
            <person name="Pan X."/>
        </authorList>
    </citation>
    <scope>NUCLEOTIDE SEQUENCE</scope>
    <source>
        <strain evidence="2">B2580</strain>
    </source>
</reference>
<accession>A0ABT0AWN0</accession>
<dbReference type="SUPFAM" id="SSF51197">
    <property type="entry name" value="Clavaminate synthase-like"/>
    <property type="match status" value="1"/>
</dbReference>
<gene>
    <name evidence="2" type="ORF">MTR64_01275</name>
</gene>
<organism evidence="2 3">
    <name type="scientific">Novosphingobium album</name>
    <name type="common">ex Hu et al. 2023</name>
    <dbReference type="NCBI Taxonomy" id="2930093"/>
    <lineage>
        <taxon>Bacteria</taxon>
        <taxon>Pseudomonadati</taxon>
        <taxon>Pseudomonadota</taxon>
        <taxon>Alphaproteobacteria</taxon>
        <taxon>Sphingomonadales</taxon>
        <taxon>Sphingomonadaceae</taxon>
        <taxon>Novosphingobium</taxon>
    </lineage>
</organism>
<dbReference type="RefSeq" id="WP_243989971.1">
    <property type="nucleotide sequence ID" value="NZ_JALHLE010000002.1"/>
</dbReference>
<dbReference type="EMBL" id="JALHLE010000002">
    <property type="protein sequence ID" value="MCJ2177186.1"/>
    <property type="molecule type" value="Genomic_DNA"/>
</dbReference>
<feature type="domain" description="Aspartyl/asparaginy/proline hydroxylase" evidence="1">
    <location>
        <begin position="71"/>
        <end position="166"/>
    </location>
</feature>
<keyword evidence="3" id="KW-1185">Reference proteome</keyword>
<dbReference type="InterPro" id="IPR027443">
    <property type="entry name" value="IPNS-like_sf"/>
</dbReference>
<dbReference type="InterPro" id="IPR007803">
    <property type="entry name" value="Asp/Arg/Pro-Hydrxlase"/>
</dbReference>
<sequence length="328" mass="36243">MRLSRPFFQLPVLFDAERLQAEIAALPDDAWVPHPDGVPGNSAARLISADGGETDSVHGQMLPTRWLAGMPYMRQVLAGFGVVWGRSRLMRLEPGVGVPDHADINYHWHTRVRLHIPVFTRPEVRFHCDGQAVHMAAGEAWVFDNWRRHHVENKAASARIHLVADTSGTAAFWQFACGPVPPREQWRKASWNPAANPRLLTESNQRSPVMPAAEVQFLVEDLCAELTVATDTAEARERAARFSLLMKNFVFDWRQLCALHGVGGPAEADFWHLAGAVREAARPLADGLVMRTNNASALLVLEKRVLQHLVVDDAGAQAGRTGEVSGVC</sequence>
<dbReference type="Proteomes" id="UP001162880">
    <property type="component" value="Unassembled WGS sequence"/>
</dbReference>
<dbReference type="Gene3D" id="2.60.120.330">
    <property type="entry name" value="B-lactam Antibiotic, Isopenicillin N Synthase, Chain"/>
    <property type="match status" value="1"/>
</dbReference>
<protein>
    <submittedName>
        <fullName evidence="2">Aspartyl/asparaginyl beta-hydroxylase domain-containing protein</fullName>
    </submittedName>
</protein>
<evidence type="ECO:0000259" key="1">
    <source>
        <dbReference type="Pfam" id="PF05118"/>
    </source>
</evidence>
<evidence type="ECO:0000313" key="2">
    <source>
        <dbReference type="EMBL" id="MCJ2177186.1"/>
    </source>
</evidence>